<name>A0A162C029_9CRUS</name>
<proteinExistence type="predicted"/>
<sequence length="79" mass="9034">DCPLKPSDVCSVPNWVKVGGWEYVIAKTESQIFIVLSVLKTISFHTKYHSYLVEERIHEKNIVLNILECGSVEPLDFVK</sequence>
<accession>A0A162C029</accession>
<reference evidence="1 2" key="1">
    <citation type="submission" date="2016-03" db="EMBL/GenBank/DDBJ databases">
        <title>EvidentialGene: Evidence-directed Construction of Genes on Genomes.</title>
        <authorList>
            <person name="Gilbert D.G."/>
            <person name="Choi J.-H."/>
            <person name="Mockaitis K."/>
            <person name="Colbourne J."/>
            <person name="Pfrender M."/>
        </authorList>
    </citation>
    <scope>NUCLEOTIDE SEQUENCE [LARGE SCALE GENOMIC DNA]</scope>
    <source>
        <strain evidence="1 2">Xinb3</strain>
        <tissue evidence="1">Complete organism</tissue>
    </source>
</reference>
<organism evidence="1 2">
    <name type="scientific">Daphnia magna</name>
    <dbReference type="NCBI Taxonomy" id="35525"/>
    <lineage>
        <taxon>Eukaryota</taxon>
        <taxon>Metazoa</taxon>
        <taxon>Ecdysozoa</taxon>
        <taxon>Arthropoda</taxon>
        <taxon>Crustacea</taxon>
        <taxon>Branchiopoda</taxon>
        <taxon>Diplostraca</taxon>
        <taxon>Cladocera</taxon>
        <taxon>Anomopoda</taxon>
        <taxon>Daphniidae</taxon>
        <taxon>Daphnia</taxon>
    </lineage>
</organism>
<protein>
    <submittedName>
        <fullName evidence="1">Uncharacterized protein</fullName>
    </submittedName>
</protein>
<feature type="non-terminal residue" evidence="1">
    <location>
        <position position="1"/>
    </location>
</feature>
<dbReference type="AlphaFoldDB" id="A0A162C029"/>
<evidence type="ECO:0000313" key="1">
    <source>
        <dbReference type="EMBL" id="KZR99480.1"/>
    </source>
</evidence>
<keyword evidence="2" id="KW-1185">Reference proteome</keyword>
<comment type="caution">
    <text evidence="1">The sequence shown here is derived from an EMBL/GenBank/DDBJ whole genome shotgun (WGS) entry which is preliminary data.</text>
</comment>
<feature type="non-terminal residue" evidence="1">
    <location>
        <position position="79"/>
    </location>
</feature>
<gene>
    <name evidence="1" type="ORF">APZ42_004633</name>
</gene>
<dbReference type="EMBL" id="LRGB01013515">
    <property type="protein sequence ID" value="KZR99480.1"/>
    <property type="molecule type" value="Genomic_DNA"/>
</dbReference>
<evidence type="ECO:0000313" key="2">
    <source>
        <dbReference type="Proteomes" id="UP000076858"/>
    </source>
</evidence>
<dbReference type="Proteomes" id="UP000076858">
    <property type="component" value="Unassembled WGS sequence"/>
</dbReference>